<keyword evidence="2" id="KW-0472">Membrane</keyword>
<feature type="region of interest" description="Disordered" evidence="1">
    <location>
        <begin position="75"/>
        <end position="96"/>
    </location>
</feature>
<feature type="compositionally biased region" description="Polar residues" evidence="1">
    <location>
        <begin position="459"/>
        <end position="469"/>
    </location>
</feature>
<reference evidence="3 4" key="1">
    <citation type="journal article" date="2020" name="ISME J.">
        <title>Uncovering the hidden diversity of litter-decomposition mechanisms in mushroom-forming fungi.</title>
        <authorList>
            <person name="Floudas D."/>
            <person name="Bentzer J."/>
            <person name="Ahren D."/>
            <person name="Johansson T."/>
            <person name="Persson P."/>
            <person name="Tunlid A."/>
        </authorList>
    </citation>
    <scope>NUCLEOTIDE SEQUENCE [LARGE SCALE GENOMIC DNA]</scope>
    <source>
        <strain evidence="3 4">CBS 291.85</strain>
    </source>
</reference>
<dbReference type="PANTHER" id="PTHR35872">
    <property type="entry name" value="INTEGRAL MEMBRANE PROTEIN (AFU_ORTHOLOGUE AFUA_5G07110)"/>
    <property type="match status" value="1"/>
</dbReference>
<dbReference type="OrthoDB" id="3365211at2759"/>
<proteinExistence type="predicted"/>
<sequence length="497" mass="55569">MPSVRVKRHRYSSLSEDGNERTIPRSLSTIFRRPSAQELNQTQPPHTAPLHLHDQTGLPSSSIVYDLWTRGGSVRAPLLHDPRRPRVDSQRSTHAQSGVVTLEGSVANLQVPNDGATGIIGSVLDLTAQEEQGDGSHHHDDIVEHLDVIDPQVGTVSSLTNAANSILIPPVSWYSRKPVVMLSPLPPTDAETASVLEDSLDRHVDDVMKRRARIQRTLRGVWSFLKTPLGVIAAIYGFLVVFWGAAIVIFLVKIINFHNANTQGFWVEVSSQVVNGLFTVTGVGLIPFRVLDTYRISRICHYKRKTRRLRAQAGLPQLFDEDDLPDPVYDPNYIHVLTDEEQKDLHRQQIKFQYSQTWYRPHGTETHRAFPINIALLICCLNDGNSIFQCILCGTMWGLNRFERPAWSTGTLIPASFLCGIFSAIFIARGGAKTKRTAVVEERLKAALEAAESKHENIHQNAPVTSPTTEKLRSNRRSTHRDPTVDVDELMTVPSVH</sequence>
<keyword evidence="4" id="KW-1185">Reference proteome</keyword>
<feature type="region of interest" description="Disordered" evidence="1">
    <location>
        <begin position="1"/>
        <end position="23"/>
    </location>
</feature>
<name>A0A8H5FNT5_9AGAR</name>
<evidence type="ECO:0000313" key="3">
    <source>
        <dbReference type="EMBL" id="KAF5344065.1"/>
    </source>
</evidence>
<accession>A0A8H5FNT5</accession>
<comment type="caution">
    <text evidence="3">The sequence shown here is derived from an EMBL/GenBank/DDBJ whole genome shotgun (WGS) entry which is preliminary data.</text>
</comment>
<keyword evidence="2" id="KW-0812">Transmembrane</keyword>
<evidence type="ECO:0000313" key="4">
    <source>
        <dbReference type="Proteomes" id="UP000559256"/>
    </source>
</evidence>
<dbReference type="PANTHER" id="PTHR35872:SF2">
    <property type="entry name" value="INTEGRAL MEMBRANE PROTEIN (AFU_ORTHOLOGUE AFUA_5G07110)"/>
    <property type="match status" value="1"/>
</dbReference>
<dbReference type="EMBL" id="JAACJM010000129">
    <property type="protein sequence ID" value="KAF5344065.1"/>
    <property type="molecule type" value="Genomic_DNA"/>
</dbReference>
<dbReference type="Proteomes" id="UP000559256">
    <property type="component" value="Unassembled WGS sequence"/>
</dbReference>
<evidence type="ECO:0000256" key="2">
    <source>
        <dbReference type="SAM" id="Phobius"/>
    </source>
</evidence>
<feature type="transmembrane region" description="Helical" evidence="2">
    <location>
        <begin position="405"/>
        <end position="428"/>
    </location>
</feature>
<dbReference type="AlphaFoldDB" id="A0A8H5FNT5"/>
<feature type="compositionally biased region" description="Basic and acidic residues" evidence="1">
    <location>
        <begin position="78"/>
        <end position="91"/>
    </location>
</feature>
<organism evidence="3 4">
    <name type="scientific">Tetrapyrgos nigripes</name>
    <dbReference type="NCBI Taxonomy" id="182062"/>
    <lineage>
        <taxon>Eukaryota</taxon>
        <taxon>Fungi</taxon>
        <taxon>Dikarya</taxon>
        <taxon>Basidiomycota</taxon>
        <taxon>Agaricomycotina</taxon>
        <taxon>Agaricomycetes</taxon>
        <taxon>Agaricomycetidae</taxon>
        <taxon>Agaricales</taxon>
        <taxon>Marasmiineae</taxon>
        <taxon>Marasmiaceae</taxon>
        <taxon>Tetrapyrgos</taxon>
    </lineage>
</organism>
<dbReference type="Pfam" id="PF11204">
    <property type="entry name" value="DUF2985"/>
    <property type="match status" value="1"/>
</dbReference>
<feature type="transmembrane region" description="Helical" evidence="2">
    <location>
        <begin position="229"/>
        <end position="252"/>
    </location>
</feature>
<evidence type="ECO:0000256" key="1">
    <source>
        <dbReference type="SAM" id="MobiDB-lite"/>
    </source>
</evidence>
<feature type="transmembrane region" description="Helical" evidence="2">
    <location>
        <begin position="272"/>
        <end position="291"/>
    </location>
</feature>
<gene>
    <name evidence="3" type="ORF">D9758_008854</name>
</gene>
<feature type="compositionally biased region" description="Basic residues" evidence="1">
    <location>
        <begin position="1"/>
        <end position="11"/>
    </location>
</feature>
<feature type="region of interest" description="Disordered" evidence="1">
    <location>
        <begin position="452"/>
        <end position="497"/>
    </location>
</feature>
<dbReference type="InterPro" id="IPR021369">
    <property type="entry name" value="DUF2985"/>
</dbReference>
<protein>
    <submittedName>
        <fullName evidence="3">Uncharacterized protein</fullName>
    </submittedName>
</protein>
<keyword evidence="2" id="KW-1133">Transmembrane helix</keyword>
<feature type="transmembrane region" description="Helical" evidence="2">
    <location>
        <begin position="374"/>
        <end position="399"/>
    </location>
</feature>